<feature type="signal peptide" evidence="2">
    <location>
        <begin position="1"/>
        <end position="18"/>
    </location>
</feature>
<dbReference type="GO" id="GO:0016020">
    <property type="term" value="C:membrane"/>
    <property type="evidence" value="ECO:0007669"/>
    <property type="project" value="InterPro"/>
</dbReference>
<feature type="domain" description="Cadherin" evidence="3">
    <location>
        <begin position="123"/>
        <end position="219"/>
    </location>
</feature>
<comment type="caution">
    <text evidence="4">The sequence shown here is derived from an EMBL/GenBank/DDBJ whole genome shotgun (WGS) entry which is preliminary data.</text>
</comment>
<accession>A0A2A4TBF4</accession>
<dbReference type="SUPFAM" id="SSF69318">
    <property type="entry name" value="Integrin alpha N-terminal domain"/>
    <property type="match status" value="1"/>
</dbReference>
<dbReference type="Pfam" id="PF13517">
    <property type="entry name" value="FG-GAP_3"/>
    <property type="match status" value="2"/>
</dbReference>
<proteinExistence type="predicted"/>
<dbReference type="PANTHER" id="PTHR44103:SF1">
    <property type="entry name" value="PROPROTEIN CONVERTASE P"/>
    <property type="match status" value="1"/>
</dbReference>
<dbReference type="PROSITE" id="PS51257">
    <property type="entry name" value="PROKAR_LIPOPROTEIN"/>
    <property type="match status" value="1"/>
</dbReference>
<keyword evidence="1 2" id="KW-0732">Signal</keyword>
<dbReference type="GO" id="GO:0007156">
    <property type="term" value="P:homophilic cell adhesion via plasma membrane adhesion molecules"/>
    <property type="evidence" value="ECO:0007669"/>
    <property type="project" value="InterPro"/>
</dbReference>
<evidence type="ECO:0000256" key="1">
    <source>
        <dbReference type="ARBA" id="ARBA00022729"/>
    </source>
</evidence>
<evidence type="ECO:0000259" key="3">
    <source>
        <dbReference type="PROSITE" id="PS50268"/>
    </source>
</evidence>
<gene>
    <name evidence="4" type="ORF">COB67_00385</name>
</gene>
<dbReference type="InterPro" id="IPR028994">
    <property type="entry name" value="Integrin_alpha_N"/>
</dbReference>
<dbReference type="Pfam" id="PF00028">
    <property type="entry name" value="Cadherin"/>
    <property type="match status" value="1"/>
</dbReference>
<name>A0A2A4TBF4_9DELT</name>
<dbReference type="PANTHER" id="PTHR44103">
    <property type="entry name" value="PROPROTEIN CONVERTASE P"/>
    <property type="match status" value="1"/>
</dbReference>
<dbReference type="SMART" id="SM00112">
    <property type="entry name" value="CA"/>
    <property type="match status" value="2"/>
</dbReference>
<dbReference type="EMBL" id="NVSR01000001">
    <property type="protein sequence ID" value="PCI30946.1"/>
    <property type="molecule type" value="Genomic_DNA"/>
</dbReference>
<dbReference type="InterPro" id="IPR013517">
    <property type="entry name" value="FG-GAP"/>
</dbReference>
<dbReference type="GO" id="GO:0005509">
    <property type="term" value="F:calcium ion binding"/>
    <property type="evidence" value="ECO:0007669"/>
    <property type="project" value="InterPro"/>
</dbReference>
<evidence type="ECO:0000313" key="5">
    <source>
        <dbReference type="Proteomes" id="UP000218113"/>
    </source>
</evidence>
<dbReference type="Proteomes" id="UP000218113">
    <property type="component" value="Unassembled WGS sequence"/>
</dbReference>
<feature type="chain" id="PRO_5012585197" description="Cadherin domain-containing protein" evidence="2">
    <location>
        <begin position="19"/>
        <end position="593"/>
    </location>
</feature>
<dbReference type="Gene3D" id="2.60.40.60">
    <property type="entry name" value="Cadherins"/>
    <property type="match status" value="3"/>
</dbReference>
<reference evidence="5" key="1">
    <citation type="submission" date="2017-08" db="EMBL/GenBank/DDBJ databases">
        <title>A dynamic microbial community with high functional redundancy inhabits the cold, oxic subseafloor aquifer.</title>
        <authorList>
            <person name="Tully B.J."/>
            <person name="Wheat C.G."/>
            <person name="Glazer B.T."/>
            <person name="Huber J.A."/>
        </authorList>
    </citation>
    <scope>NUCLEOTIDE SEQUENCE [LARGE SCALE GENOMIC DNA]</scope>
</reference>
<dbReference type="PROSITE" id="PS50268">
    <property type="entry name" value="CADHERIN_2"/>
    <property type="match status" value="2"/>
</dbReference>
<sequence>MKNNIKNYLLVAIALAFAACDDPELSAPTGEVPENAQSGYTVSQISIVNTGNRSLESLVLTGSGAENFSVNLKGLITVASTAQLDFETMQGYNLTATATSTKGDTVSGSVNINILDVADVVPIISGFKASLPEDTPQGSLVGQITVNDTGDSQIQTYRVSDSGRFYVTNTGEVRTNITLDYEQQIQYNFSVYAISAAGESNKVNVELTVSNIADVIPWIMGFDTSVNKNIKIGSVIGKVSIEREGDSPISKFTISEPDAFEVSLDGVVTTKTLLDKSSYALEVVVTNTAGTDTGLVQITVNESFNINFINGHSVSDIDSDGDLDVIDVLATNGEVQWHDNQGNNQFITHSLPFTSQLVFAQDMDNDGDTDIVSRDGSDIVIYLNDGNQNFTESQRITRDYGFHYDSNGIYLADINSDGRIDIIAAWMGQDWYKNEEDGSFTRLPLSSRGKDIIAFDIDLDGDMDFIESDNNVFWHENNGSQAFTAHQLSDDDIGGASSYSIDIDNDGDIDIVSTRRWTNGIDLYVNDGLQNFSKILVSMSNNSGYTYATDIDNDGYIDVLNGTVWYKNDGYNNFIKQPALSLDNQTLVNLANK</sequence>
<dbReference type="CDD" id="cd11304">
    <property type="entry name" value="Cadherin_repeat"/>
    <property type="match status" value="2"/>
</dbReference>
<evidence type="ECO:0000256" key="2">
    <source>
        <dbReference type="SAM" id="SignalP"/>
    </source>
</evidence>
<dbReference type="AlphaFoldDB" id="A0A2A4TBF4"/>
<protein>
    <recommendedName>
        <fullName evidence="3">Cadherin domain-containing protein</fullName>
    </recommendedName>
</protein>
<evidence type="ECO:0000313" key="4">
    <source>
        <dbReference type="EMBL" id="PCI30946.1"/>
    </source>
</evidence>
<dbReference type="InterPro" id="IPR002126">
    <property type="entry name" value="Cadherin-like_dom"/>
</dbReference>
<feature type="domain" description="Cadherin" evidence="3">
    <location>
        <begin position="24"/>
        <end position="124"/>
    </location>
</feature>
<dbReference type="SUPFAM" id="SSF49313">
    <property type="entry name" value="Cadherin-like"/>
    <property type="match status" value="2"/>
</dbReference>
<organism evidence="4 5">
    <name type="scientific">SAR324 cluster bacterium</name>
    <dbReference type="NCBI Taxonomy" id="2024889"/>
    <lineage>
        <taxon>Bacteria</taxon>
        <taxon>Deltaproteobacteria</taxon>
        <taxon>SAR324 cluster</taxon>
    </lineage>
</organism>
<dbReference type="InterPro" id="IPR015919">
    <property type="entry name" value="Cadherin-like_sf"/>
</dbReference>